<evidence type="ECO:0000313" key="2">
    <source>
        <dbReference type="EMBL" id="MBA8990767.1"/>
    </source>
</evidence>
<proteinExistence type="predicted"/>
<sequence>MDKPHIIIDGVPGTPAQQEDAWSPIVQDQRLYLAPDNEPGRLYYIEAYSAEGEAPWFRLRSPRAEAGEP</sequence>
<comment type="caution">
    <text evidence="2">The sequence shown here is derived from an EMBL/GenBank/DDBJ whole genome shotgun (WGS) entry which is preliminary data.</text>
</comment>
<gene>
    <name evidence="2" type="ORF">FHW23_002032</name>
</gene>
<evidence type="ECO:0000256" key="1">
    <source>
        <dbReference type="SAM" id="MobiDB-lite"/>
    </source>
</evidence>
<feature type="region of interest" description="Disordered" evidence="1">
    <location>
        <begin position="1"/>
        <end position="20"/>
    </location>
</feature>
<accession>A0AAW3T884</accession>
<dbReference type="Proteomes" id="UP000590225">
    <property type="component" value="Unassembled WGS sequence"/>
</dbReference>
<dbReference type="AlphaFoldDB" id="A0AAW3T884"/>
<protein>
    <submittedName>
        <fullName evidence="2">Uncharacterized protein</fullName>
    </submittedName>
</protein>
<evidence type="ECO:0000313" key="3">
    <source>
        <dbReference type="Proteomes" id="UP000590225"/>
    </source>
</evidence>
<name>A0AAW3T884_9MICO</name>
<reference evidence="2 3" key="1">
    <citation type="submission" date="2020-07" db="EMBL/GenBank/DDBJ databases">
        <title>Above-ground endophytic microbial communities from plants in different locations in the United States.</title>
        <authorList>
            <person name="Frank C."/>
        </authorList>
    </citation>
    <scope>NUCLEOTIDE SEQUENCE [LARGE SCALE GENOMIC DNA]</scope>
    <source>
        <strain evidence="2 3">WPL5_2</strain>
    </source>
</reference>
<organism evidence="2 3">
    <name type="scientific">Curtobacterium pusillum</name>
    <dbReference type="NCBI Taxonomy" id="69373"/>
    <lineage>
        <taxon>Bacteria</taxon>
        <taxon>Bacillati</taxon>
        <taxon>Actinomycetota</taxon>
        <taxon>Actinomycetes</taxon>
        <taxon>Micrococcales</taxon>
        <taxon>Microbacteriaceae</taxon>
        <taxon>Curtobacterium</taxon>
    </lineage>
</organism>
<dbReference type="RefSeq" id="WP_182516071.1">
    <property type="nucleotide sequence ID" value="NZ_JACGXP010000003.1"/>
</dbReference>
<dbReference type="EMBL" id="JACGXP010000003">
    <property type="protein sequence ID" value="MBA8990767.1"/>
    <property type="molecule type" value="Genomic_DNA"/>
</dbReference>